<dbReference type="InterPro" id="IPR052989">
    <property type="entry name" value="Mg-chelatase_DI-like"/>
</dbReference>
<reference evidence="3 4" key="1">
    <citation type="submission" date="2009-08" db="EMBL/GenBank/DDBJ databases">
        <title>The draft genome of Rhodobacter sp. SW2.</title>
        <authorList>
            <consortium name="US DOE Joint Genome Institute (JGI-PGF)"/>
            <person name="Lucas S."/>
            <person name="Copeland A."/>
            <person name="Lapidus A."/>
            <person name="Glavina del Rio T."/>
            <person name="Tice H."/>
            <person name="Bruce D."/>
            <person name="Goodwin L."/>
            <person name="Pitluck S."/>
            <person name="Larimer F."/>
            <person name="Land M.L."/>
            <person name="Hauser L."/>
            <person name="Emerson D."/>
        </authorList>
    </citation>
    <scope>NUCLEOTIDE SEQUENCE [LARGE SCALE GENOMIC DNA]</scope>
    <source>
        <strain evidence="3 4">SW2</strain>
    </source>
</reference>
<dbReference type="Gene3D" id="1.10.8.80">
    <property type="entry name" value="Magnesium chelatase subunit I, C-Terminal domain"/>
    <property type="match status" value="1"/>
</dbReference>
<organism evidence="3 4">
    <name type="scientific">Rhodobacter ferrooxidans</name>
    <dbReference type="NCBI Taxonomy" id="371731"/>
    <lineage>
        <taxon>Bacteria</taxon>
        <taxon>Pseudomonadati</taxon>
        <taxon>Pseudomonadota</taxon>
        <taxon>Alphaproteobacteria</taxon>
        <taxon>Rhodobacterales</taxon>
        <taxon>Rhodobacter group</taxon>
        <taxon>Rhodobacter</taxon>
    </lineage>
</organism>
<dbReference type="Proteomes" id="UP000010121">
    <property type="component" value="Unassembled WGS sequence"/>
</dbReference>
<comment type="caution">
    <text evidence="3">The sequence shown here is derived from an EMBL/GenBank/DDBJ whole genome shotgun (WGS) entry which is preliminary data.</text>
</comment>
<feature type="domain" description="ChlI/MoxR AAA lid" evidence="2">
    <location>
        <begin position="178"/>
        <end position="245"/>
    </location>
</feature>
<dbReference type="Pfam" id="PF17863">
    <property type="entry name" value="AAA_lid_2"/>
    <property type="match status" value="1"/>
</dbReference>
<keyword evidence="4" id="KW-1185">Reference proteome</keyword>
<dbReference type="SUPFAM" id="SSF52540">
    <property type="entry name" value="P-loop containing nucleoside triphosphate hydrolases"/>
    <property type="match status" value="1"/>
</dbReference>
<accession>C8RYP2</accession>
<evidence type="ECO:0000259" key="2">
    <source>
        <dbReference type="Pfam" id="PF17863"/>
    </source>
</evidence>
<dbReference type="EMBL" id="ACYY01000004">
    <property type="protein sequence ID" value="EEW26230.1"/>
    <property type="molecule type" value="Genomic_DNA"/>
</dbReference>
<dbReference type="InterPro" id="IPR041628">
    <property type="entry name" value="ChlI/MoxR_AAA_lid"/>
</dbReference>
<gene>
    <name evidence="3" type="ORF">Rsw2DRAFT_0920</name>
</gene>
<dbReference type="STRING" id="371731.Rsw2DRAFT_0920"/>
<dbReference type="PANTHER" id="PTHR35023">
    <property type="entry name" value="CHELATASE-RELATED"/>
    <property type="match status" value="1"/>
</dbReference>
<evidence type="ECO:0000313" key="4">
    <source>
        <dbReference type="Proteomes" id="UP000010121"/>
    </source>
</evidence>
<feature type="region of interest" description="Disordered" evidence="1">
    <location>
        <begin position="233"/>
        <end position="254"/>
    </location>
</feature>
<dbReference type="eggNOG" id="COG1240">
    <property type="taxonomic scope" value="Bacteria"/>
</dbReference>
<name>C8RYP2_9RHOB</name>
<evidence type="ECO:0000313" key="3">
    <source>
        <dbReference type="EMBL" id="EEW26230.1"/>
    </source>
</evidence>
<proteinExistence type="predicted"/>
<sequence length="254" mass="26938">MAPWARAKAALTLLAIDPAGLRGLWLRARSGPVRDRLTAAFTHLPLPLRRMHPGVADDALYGGVDLAATLASGHAVRARGILDARAAVVLAMAERCPPGLAVRLGQWLDTRGSCVIALDEGAEADETPPHPLTDRLGLFVDLSDIAWSEATDLALDDTKLAAARERLDYITTPPEALETLTRLAARLGIASLRAPLLAVAAARASAAWRAVDTVAEPDLRLAADLIYAHRALPEAEYDQPPPEDDTPPPPPPPG</sequence>
<protein>
    <submittedName>
        <fullName evidence="3">Magnesium chelatase subunit D</fullName>
    </submittedName>
</protein>
<dbReference type="PANTHER" id="PTHR35023:SF1">
    <property type="entry name" value="MG-PROTOPORPHYRIN IX CHELATASE"/>
    <property type="match status" value="1"/>
</dbReference>
<dbReference type="InterPro" id="IPR027417">
    <property type="entry name" value="P-loop_NTPase"/>
</dbReference>
<evidence type="ECO:0000256" key="1">
    <source>
        <dbReference type="SAM" id="MobiDB-lite"/>
    </source>
</evidence>
<dbReference type="AlphaFoldDB" id="C8RYP2"/>
<feature type="compositionally biased region" description="Acidic residues" evidence="1">
    <location>
        <begin position="235"/>
        <end position="246"/>
    </location>
</feature>